<keyword evidence="5" id="KW-1185">Reference proteome</keyword>
<organism evidence="4 5">
    <name type="scientific">Tuber melanosporum (strain Mel28)</name>
    <name type="common">Perigord black truffle</name>
    <dbReference type="NCBI Taxonomy" id="656061"/>
    <lineage>
        <taxon>Eukaryota</taxon>
        <taxon>Fungi</taxon>
        <taxon>Dikarya</taxon>
        <taxon>Ascomycota</taxon>
        <taxon>Pezizomycotina</taxon>
        <taxon>Pezizomycetes</taxon>
        <taxon>Pezizales</taxon>
        <taxon>Tuberaceae</taxon>
        <taxon>Tuber</taxon>
    </lineage>
</organism>
<dbReference type="PANTHER" id="PTHR43991">
    <property type="entry name" value="WD REPEAT PROTEIN (AFU_ORTHOLOGUE AFUA_8G05640)-RELATED"/>
    <property type="match status" value="1"/>
</dbReference>
<dbReference type="RefSeq" id="XP_002840084.1">
    <property type="nucleotide sequence ID" value="XM_002840038.1"/>
</dbReference>
<protein>
    <submittedName>
        <fullName evidence="4">(Perigord truffle) hypothetical protein</fullName>
    </submittedName>
</protein>
<sequence>MESIEVTRSPLPLPPTLHVPNPIDEDEEDFSPSNLVTRPPSPVGGGAAFLDFFSSSPSSTDPSTHEGPSDNGSENANDDEAPDDDPVFLMQLDPPLEEFGSVQDHSSPPAAIYSDSYVHSGAFGVHGSMMDPLSEILVTRSFEGQQEGSTMEDEALESEASQTPGWNENIENYNYDFAKFCLHAYYRYRMNPARYQKLSVAAADVKKLPRPREITRRDVERDGCDIQAIPWQKLGITVDVARGVRRKEYINYRNEKDVEPEQPPSIPANRQFYKFRRMDMEQKPRLIHFQLRNLLGVVSRSDVFYAGNAKVLRTNPLTGSTVTTMDLSYPDSWSGNQIRISTLSACAGQSGVVIAGCFHGEYAMKPLFAQASAKPITGIVTKNESGITNHVQIVRNRHNNTPNAVFSSNDCHVRVLDCETLAFNTQHEYDWPVNCSVTSPDSRLRVVVGDHTDVLICDAERGSTQFVLPGHRDYGFAAAWSDDGHTIATGNQDETVRIWDSRKLNETLKVLPAKMAGVRALRFSPLGYGGKRVLAMAEPADIVQIVDATSWDSMQQLEFWGEVGGIEFAPTGEEFFIANADKSVGGLMEFERCKGRAYYQEYPEGNSGREVLCWEDAMDEEGDMNGPGRRGRGSNIISDGWKAEEEHSSCCFILSISLSDCLFVCLPSSSLPYFSKHIQPHSTHLAPFYTGAICNNHHLPLLPFLSLPFFFLPSPSPSPPSPSSINTRGLSDFIIITFVASHDCLFSSFITLFSWLLSSRLSCLLVHATLRYSSLRGKLAFCLSYFGFWIFFFGGSAYLLLGWVCRYYVRYGNEQDDEELPSGKGG</sequence>
<dbReference type="InParanoid" id="D5GID2"/>
<name>D5GID2_TUBMM</name>
<dbReference type="PANTHER" id="PTHR43991:SF12">
    <property type="entry name" value="WD REPEAT PROTEIN (AFU_ORTHOLOGUE AFUA_8G05640)"/>
    <property type="match status" value="1"/>
</dbReference>
<evidence type="ECO:0000256" key="3">
    <source>
        <dbReference type="SAM" id="Phobius"/>
    </source>
</evidence>
<evidence type="ECO:0000313" key="4">
    <source>
        <dbReference type="EMBL" id="CAZ84275.1"/>
    </source>
</evidence>
<dbReference type="InterPro" id="IPR015943">
    <property type="entry name" value="WD40/YVTN_repeat-like_dom_sf"/>
</dbReference>
<proteinExistence type="predicted"/>
<dbReference type="GeneID" id="9184633"/>
<dbReference type="InterPro" id="IPR036322">
    <property type="entry name" value="WD40_repeat_dom_sf"/>
</dbReference>
<keyword evidence="3" id="KW-0812">Transmembrane</keyword>
<dbReference type="Gene3D" id="2.130.10.10">
    <property type="entry name" value="YVTN repeat-like/Quinoprotein amine dehydrogenase"/>
    <property type="match status" value="1"/>
</dbReference>
<dbReference type="KEGG" id="tml:GSTUM_00008433001"/>
<dbReference type="eggNOG" id="ENOG502QPI7">
    <property type="taxonomic scope" value="Eukaryota"/>
</dbReference>
<feature type="region of interest" description="Disordered" evidence="2">
    <location>
        <begin position="1"/>
        <end position="88"/>
    </location>
</feature>
<dbReference type="InterPro" id="IPR001680">
    <property type="entry name" value="WD40_rpt"/>
</dbReference>
<evidence type="ECO:0000256" key="1">
    <source>
        <dbReference type="PROSITE-ProRule" id="PRU00221"/>
    </source>
</evidence>
<reference evidence="4 5" key="1">
    <citation type="journal article" date="2010" name="Nature">
        <title>Perigord black truffle genome uncovers evolutionary origins and mechanisms of symbiosis.</title>
        <authorList>
            <person name="Martin F."/>
            <person name="Kohler A."/>
            <person name="Murat C."/>
            <person name="Balestrini R."/>
            <person name="Coutinho P.M."/>
            <person name="Jaillon O."/>
            <person name="Montanini B."/>
            <person name="Morin E."/>
            <person name="Noel B."/>
            <person name="Percudani R."/>
            <person name="Porcel B."/>
            <person name="Rubini A."/>
            <person name="Amicucci A."/>
            <person name="Amselem J."/>
            <person name="Anthouard V."/>
            <person name="Arcioni S."/>
            <person name="Artiguenave F."/>
            <person name="Aury J.M."/>
            <person name="Ballario P."/>
            <person name="Bolchi A."/>
            <person name="Brenna A."/>
            <person name="Brun A."/>
            <person name="Buee M."/>
            <person name="Cantarel B."/>
            <person name="Chevalier G."/>
            <person name="Couloux A."/>
            <person name="Da Silva C."/>
            <person name="Denoeud F."/>
            <person name="Duplessis S."/>
            <person name="Ghignone S."/>
            <person name="Hilselberger B."/>
            <person name="Iotti M."/>
            <person name="Marcais B."/>
            <person name="Mello A."/>
            <person name="Miranda M."/>
            <person name="Pacioni G."/>
            <person name="Quesneville H."/>
            <person name="Riccioni C."/>
            <person name="Ruotolo R."/>
            <person name="Splivallo R."/>
            <person name="Stocchi V."/>
            <person name="Tisserant E."/>
            <person name="Viscomi A.R."/>
            <person name="Zambonelli A."/>
            <person name="Zampieri E."/>
            <person name="Henrissat B."/>
            <person name="Lebrun M.H."/>
            <person name="Paolocci F."/>
            <person name="Bonfante P."/>
            <person name="Ottonello S."/>
            <person name="Wincker P."/>
        </authorList>
    </citation>
    <scope>NUCLEOTIDE SEQUENCE [LARGE SCALE GENOMIC DNA]</scope>
    <source>
        <strain evidence="4 5">Mel28</strain>
    </source>
</reference>
<evidence type="ECO:0000313" key="5">
    <source>
        <dbReference type="Proteomes" id="UP000006911"/>
    </source>
</evidence>
<feature type="transmembrane region" description="Helical" evidence="3">
    <location>
        <begin position="733"/>
        <end position="758"/>
    </location>
</feature>
<dbReference type="PROSITE" id="PS50294">
    <property type="entry name" value="WD_REPEATS_REGION"/>
    <property type="match status" value="1"/>
</dbReference>
<feature type="repeat" description="WD" evidence="1">
    <location>
        <begin position="468"/>
        <end position="509"/>
    </location>
</feature>
<feature type="compositionally biased region" description="Low complexity" evidence="2">
    <location>
        <begin position="51"/>
        <end position="62"/>
    </location>
</feature>
<evidence type="ECO:0000256" key="2">
    <source>
        <dbReference type="SAM" id="MobiDB-lite"/>
    </source>
</evidence>
<dbReference type="AlphaFoldDB" id="D5GID2"/>
<keyword evidence="1" id="KW-0853">WD repeat</keyword>
<feature type="compositionally biased region" description="Acidic residues" evidence="2">
    <location>
        <begin position="76"/>
        <end position="86"/>
    </location>
</feature>
<gene>
    <name evidence="4" type="ORF">GSTUM_00008433001</name>
</gene>
<dbReference type="EMBL" id="FN430326">
    <property type="protein sequence ID" value="CAZ84275.1"/>
    <property type="molecule type" value="Genomic_DNA"/>
</dbReference>
<dbReference type="SMART" id="SM00320">
    <property type="entry name" value="WD40"/>
    <property type="match status" value="1"/>
</dbReference>
<accession>D5GID2</accession>
<dbReference type="STRING" id="656061.D5GID2"/>
<keyword evidence="3" id="KW-1133">Transmembrane helix</keyword>
<dbReference type="HOGENOM" id="CLU_342956_0_0_1"/>
<dbReference type="Pfam" id="PF00400">
    <property type="entry name" value="WD40"/>
    <property type="match status" value="1"/>
</dbReference>
<dbReference type="Proteomes" id="UP000006911">
    <property type="component" value="Unassembled WGS sequence"/>
</dbReference>
<dbReference type="SUPFAM" id="SSF50978">
    <property type="entry name" value="WD40 repeat-like"/>
    <property type="match status" value="1"/>
</dbReference>
<keyword evidence="3" id="KW-0472">Membrane</keyword>
<feature type="transmembrane region" description="Helical" evidence="3">
    <location>
        <begin position="779"/>
        <end position="801"/>
    </location>
</feature>
<dbReference type="PROSITE" id="PS50082">
    <property type="entry name" value="WD_REPEATS_2"/>
    <property type="match status" value="1"/>
</dbReference>